<dbReference type="STRING" id="1670800.BSQ44_24500"/>
<dbReference type="EMBL" id="CP018171">
    <property type="protein sequence ID" value="APH74178.1"/>
    <property type="molecule type" value="Genomic_DNA"/>
</dbReference>
<name>A0A1L3SXR6_9HYPH</name>
<dbReference type="InterPro" id="IPR036590">
    <property type="entry name" value="SRAP-like"/>
</dbReference>
<accession>A0A1L3SXR6</accession>
<keyword evidence="2" id="KW-1185">Reference proteome</keyword>
<evidence type="ECO:0000313" key="1">
    <source>
        <dbReference type="EMBL" id="APH74178.1"/>
    </source>
</evidence>
<dbReference type="Gene3D" id="3.90.1680.20">
    <property type="match status" value="1"/>
</dbReference>
<dbReference type="KEGG" id="meso:BSQ44_24500"/>
<dbReference type="Proteomes" id="UP000182840">
    <property type="component" value="Chromosome"/>
</dbReference>
<protein>
    <submittedName>
        <fullName evidence="1">Uncharacterized protein</fullName>
    </submittedName>
</protein>
<gene>
    <name evidence="1" type="ORF">BSQ44_24500</name>
</gene>
<evidence type="ECO:0000313" key="2">
    <source>
        <dbReference type="Proteomes" id="UP000182840"/>
    </source>
</evidence>
<proteinExistence type="predicted"/>
<dbReference type="AlphaFoldDB" id="A0A1L3SXR6"/>
<reference evidence="2" key="1">
    <citation type="submission" date="2016-11" db="EMBL/GenBank/DDBJ databases">
        <title>Mesorhizobium oceanicum sp. nov., isolated from deep seawater in South China Sea.</title>
        <authorList>
            <person name="Fu G.-Y."/>
        </authorList>
    </citation>
    <scope>NUCLEOTIDE SEQUENCE [LARGE SCALE GENOMIC DNA]</scope>
    <source>
        <strain evidence="2">B7</strain>
    </source>
</reference>
<sequence>MREGLACTDLYGFLTTEPSAVVAPVQQKAMSVILTELAEIDAWMTAPWGEAKALQRPLPASG</sequence>
<organism evidence="1 2">
    <name type="scientific">Aquibium oceanicum</name>
    <dbReference type="NCBI Taxonomy" id="1670800"/>
    <lineage>
        <taxon>Bacteria</taxon>
        <taxon>Pseudomonadati</taxon>
        <taxon>Pseudomonadota</taxon>
        <taxon>Alphaproteobacteria</taxon>
        <taxon>Hyphomicrobiales</taxon>
        <taxon>Phyllobacteriaceae</taxon>
        <taxon>Aquibium</taxon>
    </lineage>
</organism>
<dbReference type="SUPFAM" id="SSF143081">
    <property type="entry name" value="BB1717-like"/>
    <property type="match status" value="1"/>
</dbReference>